<dbReference type="Pfam" id="PF00394">
    <property type="entry name" value="Cu-oxidase"/>
    <property type="match status" value="1"/>
</dbReference>
<organism evidence="10 11">
    <name type="scientific">Adineta ricciae</name>
    <name type="common">Rotifer</name>
    <dbReference type="NCBI Taxonomy" id="249248"/>
    <lineage>
        <taxon>Eukaryota</taxon>
        <taxon>Metazoa</taxon>
        <taxon>Spiralia</taxon>
        <taxon>Gnathifera</taxon>
        <taxon>Rotifera</taxon>
        <taxon>Eurotatoria</taxon>
        <taxon>Bdelloidea</taxon>
        <taxon>Adinetida</taxon>
        <taxon>Adinetidae</taxon>
        <taxon>Adineta</taxon>
    </lineage>
</organism>
<evidence type="ECO:0000256" key="5">
    <source>
        <dbReference type="PIRSR" id="PIRSR605502-1"/>
    </source>
</evidence>
<dbReference type="InterPro" id="IPR036705">
    <property type="entry name" value="Ribosyl_crysJ1_sf"/>
</dbReference>
<gene>
    <name evidence="10" type="ORF">XAT740_LOCUS38209</name>
</gene>
<dbReference type="GO" id="GO:0005507">
    <property type="term" value="F:copper ion binding"/>
    <property type="evidence" value="ECO:0007669"/>
    <property type="project" value="InterPro"/>
</dbReference>
<dbReference type="PANTHER" id="PTHR11709">
    <property type="entry name" value="MULTI-COPPER OXIDASE"/>
    <property type="match status" value="1"/>
</dbReference>
<evidence type="ECO:0000259" key="8">
    <source>
        <dbReference type="Pfam" id="PF07731"/>
    </source>
</evidence>
<dbReference type="InterPro" id="IPR011706">
    <property type="entry name" value="Cu-oxidase_C"/>
</dbReference>
<feature type="binding site" evidence="5">
    <location>
        <position position="741"/>
    </location>
    <ligand>
        <name>Mg(2+)</name>
        <dbReference type="ChEBI" id="CHEBI:18420"/>
        <label>1</label>
    </ligand>
</feature>
<keyword evidence="11" id="KW-1185">Reference proteome</keyword>
<evidence type="ECO:0000313" key="11">
    <source>
        <dbReference type="Proteomes" id="UP000663828"/>
    </source>
</evidence>
<dbReference type="InterPro" id="IPR045087">
    <property type="entry name" value="Cu-oxidase_fam"/>
</dbReference>
<comment type="cofactor">
    <cofactor evidence="5">
        <name>Mg(2+)</name>
        <dbReference type="ChEBI" id="CHEBI:18420"/>
    </cofactor>
    <text evidence="5">Binds 2 magnesium ions per subunit.</text>
</comment>
<feature type="domain" description="Plastocyanin-like" evidence="8">
    <location>
        <begin position="386"/>
        <end position="518"/>
    </location>
</feature>
<protein>
    <recommendedName>
        <fullName evidence="12">L-ascorbate oxidase</fullName>
    </recommendedName>
</protein>
<name>A0A815RBV9_ADIRI</name>
<comment type="similarity">
    <text evidence="1">Belongs to the multicopper oxidase family.</text>
</comment>
<evidence type="ECO:0000256" key="6">
    <source>
        <dbReference type="SAM" id="SignalP"/>
    </source>
</evidence>
<dbReference type="InterPro" id="IPR011707">
    <property type="entry name" value="Cu-oxidase-like_N"/>
</dbReference>
<dbReference type="Gene3D" id="1.10.4080.10">
    <property type="entry name" value="ADP-ribosylation/Crystallin J1"/>
    <property type="match status" value="1"/>
</dbReference>
<dbReference type="InterPro" id="IPR001117">
    <property type="entry name" value="Cu-oxidase_2nd"/>
</dbReference>
<sequence length="771" mass="86561">MQYLLFPLLLLVTKVSSGYINRHTYNFTLAYADNSTSVLLVNNQFPGPTIRVNVDDIVVVHIHNALHTMEEVTIHFHGMLQRQTPQMDGVGFVSQMPIPRGRTFTHVFQAYPAGTHMYHSHAGLQAVTTFGALIVDDPERPWEMPEAPSGPIAFSDEWTGVDRLTQEQGLIGSPFKWEGEPSHLLINGQKSFVLTLDPGRTYLLRLVGGTSLSTVVFGIAQHPMTVVEVDGKLVVPKKNMTSIEIASGQRYAVMIETKNEYTGVYAMQASIRWRLAAANSSCIGILRYGLQSAIPANISSLALPSLSNETELLLFSFNQRYQSLLPDEKMPPGDQGRPDMEIILVATQEYTADGKGIRWLSNNATFDMHRLQNLSTPLLMDLYHGNEENLPNDVIYTIGSNQLVDIVIQNTVALNGVCESHPMHMHGHKFWIHSYGTGLYDPARNILPDRRDPGLRDSLMVYASSYAYYTPNRSVSNHGKPCGWTKLRMISNNPGLWMFHCHIGAHSFMGMNVLLKEDIEHLPYDQLVRYKWWHRNGYMSSTGECFDIGNSTRESLVLFEQRQRKFRKQTKIPVEYMDHITDENVLQHFDVFCGKHDAAGNGGLMRLGPVPLFFWKRPAQAVEYSGISNQLTHGDQRATDACRYYGALIVAALSGEPKSALLDKNFYENHKKWFGNVPLHSDIREISQGSYDVQNGYNDGIRGKGFVVDSLRAALWAFRSDDNSFEKGVLAAINLGDDTDTTAAIYGQLAGAYYGYSNLPSKWTSRVYAKE</sequence>
<evidence type="ECO:0000256" key="1">
    <source>
        <dbReference type="ARBA" id="ARBA00010609"/>
    </source>
</evidence>
<feature type="non-terminal residue" evidence="10">
    <location>
        <position position="771"/>
    </location>
</feature>
<keyword evidence="6" id="KW-0732">Signal</keyword>
<dbReference type="GO" id="GO:0016491">
    <property type="term" value="F:oxidoreductase activity"/>
    <property type="evidence" value="ECO:0007669"/>
    <property type="project" value="UniProtKB-KW"/>
</dbReference>
<feature type="domain" description="Plastocyanin-like" evidence="7">
    <location>
        <begin position="157"/>
        <end position="289"/>
    </location>
</feature>
<evidence type="ECO:0000256" key="3">
    <source>
        <dbReference type="ARBA" id="ARBA00023002"/>
    </source>
</evidence>
<evidence type="ECO:0008006" key="12">
    <source>
        <dbReference type="Google" id="ProtNLM"/>
    </source>
</evidence>
<dbReference type="InterPro" id="IPR002355">
    <property type="entry name" value="Cu_oxidase_Cu_BS"/>
</dbReference>
<dbReference type="EMBL" id="CAJNOR010004099">
    <property type="protein sequence ID" value="CAF1475080.1"/>
    <property type="molecule type" value="Genomic_DNA"/>
</dbReference>
<keyword evidence="5" id="KW-0460">Magnesium</keyword>
<feature type="binding site" evidence="5">
    <location>
        <position position="740"/>
    </location>
    <ligand>
        <name>Mg(2+)</name>
        <dbReference type="ChEBI" id="CHEBI:18420"/>
        <label>1</label>
    </ligand>
</feature>
<dbReference type="Pfam" id="PF03747">
    <property type="entry name" value="ADP_ribosyl_GH"/>
    <property type="match status" value="1"/>
</dbReference>
<accession>A0A815RBV9</accession>
<dbReference type="Pfam" id="PF07732">
    <property type="entry name" value="Cu-oxidase_3"/>
    <property type="match status" value="1"/>
</dbReference>
<feature type="binding site" evidence="5">
    <location>
        <position position="738"/>
    </location>
    <ligand>
        <name>Mg(2+)</name>
        <dbReference type="ChEBI" id="CHEBI:18420"/>
        <label>1</label>
    </ligand>
</feature>
<keyword evidence="3" id="KW-0560">Oxidoreductase</keyword>
<reference evidence="10" key="1">
    <citation type="submission" date="2021-02" db="EMBL/GenBank/DDBJ databases">
        <authorList>
            <person name="Nowell W R."/>
        </authorList>
    </citation>
    <scope>NUCLEOTIDE SEQUENCE</scope>
</reference>
<evidence type="ECO:0000313" key="10">
    <source>
        <dbReference type="EMBL" id="CAF1475080.1"/>
    </source>
</evidence>
<dbReference type="SUPFAM" id="SSF101478">
    <property type="entry name" value="ADP-ribosylglycohydrolase"/>
    <property type="match status" value="1"/>
</dbReference>
<comment type="caution">
    <text evidence="10">The sequence shown here is derived from an EMBL/GenBank/DDBJ whole genome shotgun (WGS) entry which is preliminary data.</text>
</comment>
<keyword evidence="4" id="KW-0186">Copper</keyword>
<dbReference type="SUPFAM" id="SSF49503">
    <property type="entry name" value="Cupredoxins"/>
    <property type="match status" value="3"/>
</dbReference>
<evidence type="ECO:0000259" key="9">
    <source>
        <dbReference type="Pfam" id="PF07732"/>
    </source>
</evidence>
<dbReference type="Gene3D" id="2.60.40.420">
    <property type="entry name" value="Cupredoxins - blue copper proteins"/>
    <property type="match status" value="3"/>
</dbReference>
<feature type="domain" description="Plastocyanin-like" evidence="9">
    <location>
        <begin position="32"/>
        <end position="139"/>
    </location>
</feature>
<evidence type="ECO:0000259" key="7">
    <source>
        <dbReference type="Pfam" id="PF00394"/>
    </source>
</evidence>
<keyword evidence="2 5" id="KW-0479">Metal-binding</keyword>
<evidence type="ECO:0000256" key="2">
    <source>
        <dbReference type="ARBA" id="ARBA00022723"/>
    </source>
</evidence>
<evidence type="ECO:0000256" key="4">
    <source>
        <dbReference type="ARBA" id="ARBA00023008"/>
    </source>
</evidence>
<feature type="signal peptide" evidence="6">
    <location>
        <begin position="1"/>
        <end position="17"/>
    </location>
</feature>
<dbReference type="InterPro" id="IPR008972">
    <property type="entry name" value="Cupredoxin"/>
</dbReference>
<dbReference type="AlphaFoldDB" id="A0A815RBV9"/>
<dbReference type="Proteomes" id="UP000663828">
    <property type="component" value="Unassembled WGS sequence"/>
</dbReference>
<feature type="chain" id="PRO_5032522523" description="L-ascorbate oxidase" evidence="6">
    <location>
        <begin position="18"/>
        <end position="771"/>
    </location>
</feature>
<dbReference type="PANTHER" id="PTHR11709:SF394">
    <property type="entry name" value="FI03373P-RELATED"/>
    <property type="match status" value="1"/>
</dbReference>
<dbReference type="PROSITE" id="PS00080">
    <property type="entry name" value="MULTICOPPER_OXIDASE2"/>
    <property type="match status" value="1"/>
</dbReference>
<dbReference type="Pfam" id="PF07731">
    <property type="entry name" value="Cu-oxidase_2"/>
    <property type="match status" value="1"/>
</dbReference>
<proteinExistence type="inferred from homology"/>
<dbReference type="InterPro" id="IPR005502">
    <property type="entry name" value="Ribosyl_crysJ1"/>
</dbReference>